<evidence type="ECO:0000313" key="10">
    <source>
        <dbReference type="Proteomes" id="UP000297635"/>
    </source>
</evidence>
<dbReference type="Proteomes" id="UP000297635">
    <property type="component" value="Unassembled WGS sequence"/>
</dbReference>
<keyword evidence="4 9" id="KW-0436">Ligase</keyword>
<comment type="caution">
    <text evidence="9">The sequence shown here is derived from an EMBL/GenBank/DDBJ whole genome shotgun (WGS) entry which is preliminary data.</text>
</comment>
<organism evidence="9 10">
    <name type="scientific">Duncaniella freteri</name>
    <dbReference type="NCBI Taxonomy" id="2530391"/>
    <lineage>
        <taxon>Bacteria</taxon>
        <taxon>Pseudomonadati</taxon>
        <taxon>Bacteroidota</taxon>
        <taxon>Bacteroidia</taxon>
        <taxon>Bacteroidales</taxon>
        <taxon>Muribaculaceae</taxon>
        <taxon>Duncaniella</taxon>
    </lineage>
</organism>
<comment type="catalytic activity">
    <reaction evidence="7">
        <text>L-lysyl-[lipoyl-carrier protein] + (R)-lipoate + ATP = N(6)-[(R)-lipoyl]-L-lysyl-[lipoyl-carrier protein] + AMP + diphosphate + H(+)</text>
        <dbReference type="Rhea" id="RHEA:49288"/>
        <dbReference type="Rhea" id="RHEA-COMP:10500"/>
        <dbReference type="Rhea" id="RHEA-COMP:10502"/>
        <dbReference type="ChEBI" id="CHEBI:15378"/>
        <dbReference type="ChEBI" id="CHEBI:29969"/>
        <dbReference type="ChEBI" id="CHEBI:30616"/>
        <dbReference type="ChEBI" id="CHEBI:33019"/>
        <dbReference type="ChEBI" id="CHEBI:83088"/>
        <dbReference type="ChEBI" id="CHEBI:83099"/>
        <dbReference type="ChEBI" id="CHEBI:456215"/>
        <dbReference type="EC" id="6.3.1.20"/>
    </reaction>
</comment>
<dbReference type="InterPro" id="IPR004143">
    <property type="entry name" value="BPL_LPL_catalytic"/>
</dbReference>
<dbReference type="AlphaFoldDB" id="A0A4Z0V365"/>
<accession>A0A4Z0V365</accession>
<evidence type="ECO:0000259" key="8">
    <source>
        <dbReference type="PROSITE" id="PS51733"/>
    </source>
</evidence>
<dbReference type="SUPFAM" id="SSF82649">
    <property type="entry name" value="SufE/NifU"/>
    <property type="match status" value="1"/>
</dbReference>
<dbReference type="PROSITE" id="PS51733">
    <property type="entry name" value="BPL_LPL_CATALYTIC"/>
    <property type="match status" value="1"/>
</dbReference>
<evidence type="ECO:0000256" key="4">
    <source>
        <dbReference type="ARBA" id="ARBA00022598"/>
    </source>
</evidence>
<evidence type="ECO:0000256" key="1">
    <source>
        <dbReference type="ARBA" id="ARBA00005085"/>
    </source>
</evidence>
<dbReference type="Pfam" id="PF21948">
    <property type="entry name" value="LplA-B_cat"/>
    <property type="match status" value="1"/>
</dbReference>
<keyword evidence="10" id="KW-1185">Reference proteome</keyword>
<evidence type="ECO:0000256" key="2">
    <source>
        <dbReference type="ARBA" id="ARBA00005124"/>
    </source>
</evidence>
<dbReference type="RefSeq" id="WP_135472047.1">
    <property type="nucleotide sequence ID" value="NZ_CASCNC010000013.1"/>
</dbReference>
<dbReference type="InterPro" id="IPR004562">
    <property type="entry name" value="LipoylTrfase_LipoateP_Ligase"/>
</dbReference>
<dbReference type="Gene3D" id="3.30.930.10">
    <property type="entry name" value="Bira Bifunctional Protein, Domain 2"/>
    <property type="match status" value="1"/>
</dbReference>
<dbReference type="NCBIfam" id="TIGR00545">
    <property type="entry name" value="lipoyltrans"/>
    <property type="match status" value="1"/>
</dbReference>
<dbReference type="CDD" id="cd16443">
    <property type="entry name" value="LplA"/>
    <property type="match status" value="1"/>
</dbReference>
<dbReference type="GO" id="GO:0017118">
    <property type="term" value="F:lipoyltransferase activity"/>
    <property type="evidence" value="ECO:0007669"/>
    <property type="project" value="TreeGrafter"/>
</dbReference>
<gene>
    <name evidence="9" type="ORF">EZ315_10570</name>
</gene>
<comment type="pathway">
    <text evidence="1">Protein modification; protein lipoylation via exogenous pathway; protein N(6)-(lipoyl)lysine from lipoate: step 2/2.</text>
</comment>
<dbReference type="GO" id="GO:0005524">
    <property type="term" value="F:ATP binding"/>
    <property type="evidence" value="ECO:0007669"/>
    <property type="project" value="UniProtKB-KW"/>
</dbReference>
<evidence type="ECO:0000256" key="5">
    <source>
        <dbReference type="ARBA" id="ARBA00022741"/>
    </source>
</evidence>
<dbReference type="UniPathway" id="UPA00537">
    <property type="reaction ID" value="UER00594"/>
</dbReference>
<dbReference type="InterPro" id="IPR019491">
    <property type="entry name" value="Lipoate_protein_ligase_C"/>
</dbReference>
<evidence type="ECO:0000256" key="7">
    <source>
        <dbReference type="ARBA" id="ARBA00048037"/>
    </source>
</evidence>
<dbReference type="SUPFAM" id="SSF55681">
    <property type="entry name" value="Class II aaRS and biotin synthetases"/>
    <property type="match status" value="1"/>
</dbReference>
<evidence type="ECO:0000313" key="9">
    <source>
        <dbReference type="EMBL" id="TGG36308.1"/>
    </source>
</evidence>
<protein>
    <recommendedName>
        <fullName evidence="3">lipoate--protein ligase</fullName>
        <ecNumber evidence="3">6.3.1.20</ecNumber>
    </recommendedName>
</protein>
<dbReference type="GO" id="GO:0009249">
    <property type="term" value="P:protein lipoylation"/>
    <property type="evidence" value="ECO:0007669"/>
    <property type="project" value="InterPro"/>
</dbReference>
<dbReference type="PANTHER" id="PTHR12561">
    <property type="entry name" value="LIPOATE-PROTEIN LIGASE"/>
    <property type="match status" value="1"/>
</dbReference>
<dbReference type="GO" id="GO:0016979">
    <property type="term" value="F:lipoate-protein ligase activity"/>
    <property type="evidence" value="ECO:0007669"/>
    <property type="project" value="UniProtKB-EC"/>
</dbReference>
<proteinExistence type="predicted"/>
<evidence type="ECO:0000256" key="3">
    <source>
        <dbReference type="ARBA" id="ARBA00012367"/>
    </source>
</evidence>
<reference evidence="9 10" key="1">
    <citation type="submission" date="2019-02" db="EMBL/GenBank/DDBJ databases">
        <title>Isolation and identification of novel species under the genus Muribaculum.</title>
        <authorList>
            <person name="Miyake S."/>
            <person name="Ding Y."/>
            <person name="Low A."/>
            <person name="Soh M."/>
            <person name="Seedorf H."/>
        </authorList>
    </citation>
    <scope>NUCLEOTIDE SEQUENCE [LARGE SCALE GENOMIC DNA]</scope>
    <source>
        <strain evidence="9 10">TLL-A3</strain>
    </source>
</reference>
<dbReference type="GeneID" id="82150230"/>
<dbReference type="PANTHER" id="PTHR12561:SF3">
    <property type="entry name" value="LIPOYLTRANSFERASE 1, MITOCHONDRIAL"/>
    <property type="match status" value="1"/>
</dbReference>
<sequence>MDLVLPYDDTVKPLPFYLAEEEWLARRFPHRDFFFIWQVEPTVIIGRNQLLDSEVNVRYCRENGIRLVRRKSGGGAVLADMNNIMFSYITSSSDVATTFSGYTSMVARSLRLLGLDASDNSRNDVLIGDRKVSGNSYYHMPGRSIVHGTMLYDFDEEMMSNALTPPSLKLRSHGVTSVRSRVTTIREQLPDLSLAEFKKHILATIPDGTDTLTLSTEDVKEIEAIEREYYRPEWLAGKNPKGSLCATSRIDGVGTVTVHLMVSHGVVRDVTISGDYLETADASSVVSSRLVGTPYERDSIESVLNAADLPGLIPGLSTKDLMNIII</sequence>
<keyword evidence="5" id="KW-0547">Nucleotide-binding</keyword>
<dbReference type="EC" id="6.3.1.20" evidence="3"/>
<feature type="domain" description="BPL/LPL catalytic" evidence="8">
    <location>
        <begin position="28"/>
        <end position="213"/>
    </location>
</feature>
<dbReference type="InterPro" id="IPR045864">
    <property type="entry name" value="aa-tRNA-synth_II/BPL/LPL"/>
</dbReference>
<dbReference type="Pfam" id="PF10437">
    <property type="entry name" value="Lip_prot_lig_C"/>
    <property type="match status" value="1"/>
</dbReference>
<dbReference type="Gene3D" id="3.30.390.50">
    <property type="entry name" value="CO dehydrogenase flavoprotein, C-terminal domain"/>
    <property type="match status" value="1"/>
</dbReference>
<dbReference type="EMBL" id="SJSA01000002">
    <property type="protein sequence ID" value="TGG36308.1"/>
    <property type="molecule type" value="Genomic_DNA"/>
</dbReference>
<dbReference type="GO" id="GO:0005737">
    <property type="term" value="C:cytoplasm"/>
    <property type="evidence" value="ECO:0007669"/>
    <property type="project" value="TreeGrafter"/>
</dbReference>
<evidence type="ECO:0000256" key="6">
    <source>
        <dbReference type="ARBA" id="ARBA00022840"/>
    </source>
</evidence>
<comment type="pathway">
    <text evidence="2">Protein modification; protein lipoylation via exogenous pathway; protein N(6)-(lipoyl)lysine from lipoate: step 1/2.</text>
</comment>
<keyword evidence="6" id="KW-0067">ATP-binding</keyword>
<name>A0A4Z0V365_9BACT</name>